<dbReference type="GO" id="GO:0000162">
    <property type="term" value="P:L-tryptophan biosynthetic process"/>
    <property type="evidence" value="ECO:0007669"/>
    <property type="project" value="UniProtKB-KW"/>
</dbReference>
<dbReference type="CDD" id="cd00331">
    <property type="entry name" value="IGPS"/>
    <property type="match status" value="1"/>
</dbReference>
<dbReference type="GO" id="GO:0051301">
    <property type="term" value="P:cell division"/>
    <property type="evidence" value="ECO:0007669"/>
    <property type="project" value="UniProtKB-KW"/>
</dbReference>
<dbReference type="SMART" id="SM00320">
    <property type="entry name" value="WD40"/>
    <property type="match status" value="5"/>
</dbReference>
<keyword evidence="8" id="KW-0498">Mitosis</keyword>
<sequence length="2424" mass="269361">MDGIALGTPPRFRVASPCFSSFRFRRRLLSLDPAPGVPMVDRPRRPCALRCTTAEEASETEEECDPPTSAGQKIANSVEIKEWQNGNVVDNAASRQGIKIRRRPPTGPPKHYVGPFEFRLENEGNTPRNILEKIIWDKDIELKERRPLTMLKKALEDAPPVRDFVGALKKSAKHTGMPALIAEVKKASPSRGVLRENFDPVKIASAYEKFGATCISVLTDEKYFQGSFGNLEAIRRAGVKCPLLCKEFIIDAWQIYYARSKGADAILLIAAVLPDLDIKYLTKICRLLGLATLVEVHNEREMDRVLSIEGIQLIGINNRDLETFQVDISNTKRLLEGERGELIRQRDIINLVFQVVGESGLFTPEDISYVQDAGVKAIAENLGEEEGQRAANSCFVVVQRAEMAQRLQQQLKEVGSKLENPPASKDALIKLLKQAANCLSEIDQSPVPSVLDSMQSCLNAIAKKELLTHQDRDVKVLVATCVCEITRITAPQAPYSDDVLRDIFHLIVGTFSGLGDINSPSFGRRAVILETLAKYRSCVVMLDLECNDLIHEMFRTFVSVVSDDHPQNILTSMQTIMVLILDESEDIQENLITTILSALGHKRNGCSMAARRLAMNVIEHCAGKLEPYIKQLLVSSLSGDNSYLNCSVDHHEIIFDIYQCAPEILTGIIPYITGELLTDKLDIRLKAVQLLGDLFSLPEVPISEAFHSVFLEFLKRLTDRLVEVRLSVIEHLKNCLIANPSRPEAAQIIKALSDRVLDYDENVRKRVVAAVYDVACHSLKAIPPVTASLVAERVRDKSLTVKKYTLERLVDLHRLYCLKSSDGSTNIDDCKWIPGKLLRCLYDRDFRSEVIELILCGSLFPPEFSVKDRVKHWVTIFSVFDKFEVKALEQILAQKQRLQQEMQKYLSLRQAYQEDATEIHKRTFGCFKSMSRLFNDPVKAEENFQFLNQLKDVNIWKMLTTLLDPSTSLHQAWSCREDLLRILGEKHPLFDFMVTLSLKCSYLLFNKDYVKEILSEADAQQSVGDAKLISSCMNLLTVIASYSPLLLSGCEEDLVCLLKGDNELIKEGIAHVLAKAGGTIREQLMMTSSSIELLLERLCLEGTRKQAKYAVQAIAAITKDDGLKSLSVLYKRLVDTMEDKTHLPAILQSLGCIAQTALPIFETREDEIIEFITNSTEWSERSELCLIKIFGIKTLVKSYLPAKDAHLRPGIENLMEILKNILSYGEISQGIRSSDVDKAHMRLASAKAVLRLSRHWDHKIPANVFYSTLRISQDAYPQSRKLFLNKVHQYIKERLLDAKYACAFLLNINDCHYPEYEECKQCLLELMQICQQVKIRQLSAQSDMNSAATYPEYILAYVVHVLAHDPSCPNVDECMDVQAYETTYWRLSLFLSLLLHADEGCQSDAFLNLRKDSYNAILSILHSIKNSDDVDGVKSNTIHAICDLGLFIAKRLVSDVTEVSGFDAVPLPCKLYKPVDKNMDEDIMDDGKKTWLSSDSALAHFEALKLEKKSKGDSGAAKDGMVLEESDENDSEVPLGKIMEILRSQGARKKKKKKPVKKDNLPSDLENIENEFDVLGVVREINLDNLEREQILETGKLVTDSGSRSAKMTDKNNDEKDKVFPKRKHDGTSTEVVVATPKRKRSNSMHRSNSAKGQKEERKISLSRSFAKDETAHSLVERSLYEDMAETTTSDLLVSCSPGISFKRGRKVTERLHVEKTMNTTPEKLSLPEDNKKKDDRSKSLSSSTKKRKRRSIAVLEKCSSQSNQLSDAELVGSRIRVWWPLDKRFYEGVVRYYDSGKKKHTILYEDGDMEVLQLSKEKWEIVSNIDTPRKQAKSQHPLAFKDKLLDSVNYRSDHSDSGQSKETKKKSSSFKAKKRGTAKKDAGENSKIVLESKISAGSSLDSRGDSDLSDIHPRSECNDVKSDKITQKKVSPASVVGKQPKTKLKELAKSSKKEESPDFSGSDGGEDSDDEPIKRPKAPPASHAACTLRLLKPSFPPPNVRLRRLVIVAMASFWREVILTSSPDQPITALDPLTGTICARFSGSQTPRKGLTLAGDALIAASHVSATASGFIRLYNLWASNLVHCLPTPEPVASLVATPDGSYLFSGGLSGYVHALVLPSGDLLRSFRAHRQPVSCLTVNDDGSLLISGGDDGMIGVFPIIRLLDAASGDDDSAQLALCRFAAHDSSVTGVSSGPGGCNATMVSSSLDGTCKLWRITDGSHLRTVKFPCPMWCTVMEPTSSHIYAGGADGRVYAVPLVARRRRTPLGEADVTAWETEQSGAVTALAMANGNQNLVSASEEGLITIWETEHGSIVRCFGHEGGSIGDLLVAGGGATGFRAARNGDEARPSSGGGFCKRGMGRKITEAMEMGAWLSVVMIDKHRAVDMLETAIGSYQKLLALLLEEAKRGISEEDATDVYDSTSA</sequence>
<dbReference type="Gene3D" id="2.130.10.10">
    <property type="entry name" value="YVTN repeat-like/Quinoprotein amine dehydrogenase"/>
    <property type="match status" value="2"/>
</dbReference>
<proteinExistence type="inferred from homology"/>
<dbReference type="Gene3D" id="1.25.10.10">
    <property type="entry name" value="Leucine-rich Repeat Variant"/>
    <property type="match status" value="1"/>
</dbReference>
<dbReference type="InterPro" id="IPR001680">
    <property type="entry name" value="WD40_rpt"/>
</dbReference>
<evidence type="ECO:0000256" key="16">
    <source>
        <dbReference type="SAM" id="MobiDB-lite"/>
    </source>
</evidence>
<feature type="compositionally biased region" description="Basic and acidic residues" evidence="16">
    <location>
        <begin position="1903"/>
        <end position="1927"/>
    </location>
</feature>
<dbReference type="InterPro" id="IPR011047">
    <property type="entry name" value="Quinoprotein_ADH-like_sf"/>
</dbReference>
<keyword evidence="7" id="KW-0227">DNA damage</keyword>
<dbReference type="GO" id="GO:0035825">
    <property type="term" value="P:homologous recombination"/>
    <property type="evidence" value="ECO:0007669"/>
    <property type="project" value="UniProtKB-ARBA"/>
</dbReference>
<dbReference type="GO" id="GO:0006281">
    <property type="term" value="P:DNA repair"/>
    <property type="evidence" value="ECO:0007669"/>
    <property type="project" value="UniProtKB-KW"/>
</dbReference>
<dbReference type="Pfam" id="PF20168">
    <property type="entry name" value="PDS5"/>
    <property type="match status" value="1"/>
</dbReference>
<reference evidence="18" key="1">
    <citation type="submission" date="2022-05" db="EMBL/GenBank/DDBJ databases">
        <title>The Musa troglodytarum L. genome provides insights into the mechanism of non-climacteric behaviour and enrichment of carotenoids.</title>
        <authorList>
            <person name="Wang J."/>
        </authorList>
    </citation>
    <scope>NUCLEOTIDE SEQUENCE</scope>
    <source>
        <tissue evidence="18">Leaf</tissue>
    </source>
</reference>
<evidence type="ECO:0000256" key="12">
    <source>
        <dbReference type="ARBA" id="ARBA00023239"/>
    </source>
</evidence>
<feature type="compositionally biased region" description="Basic and acidic residues" evidence="16">
    <location>
        <begin position="1653"/>
        <end position="1668"/>
    </location>
</feature>
<dbReference type="InterPro" id="IPR016024">
    <property type="entry name" value="ARM-type_fold"/>
</dbReference>
<feature type="compositionally biased region" description="Basic and acidic residues" evidence="16">
    <location>
        <begin position="1851"/>
        <end position="1863"/>
    </location>
</feature>
<dbReference type="GO" id="GO:0004425">
    <property type="term" value="F:indole-3-glycerol-phosphate synthase activity"/>
    <property type="evidence" value="ECO:0007669"/>
    <property type="project" value="UniProtKB-EC"/>
</dbReference>
<dbReference type="HAMAP" id="MF_00134_B">
    <property type="entry name" value="IGPS_B"/>
    <property type="match status" value="1"/>
</dbReference>
<keyword evidence="12" id="KW-0456">Lyase</keyword>
<comment type="catalytic activity">
    <reaction evidence="1">
        <text>1-(2-carboxyphenylamino)-1-deoxy-D-ribulose 5-phosphate + H(+) = (1S,2R)-1-C-(indol-3-yl)glycerol 3-phosphate + CO2 + H2O</text>
        <dbReference type="Rhea" id="RHEA:23476"/>
        <dbReference type="ChEBI" id="CHEBI:15377"/>
        <dbReference type="ChEBI" id="CHEBI:15378"/>
        <dbReference type="ChEBI" id="CHEBI:16526"/>
        <dbReference type="ChEBI" id="CHEBI:58613"/>
        <dbReference type="ChEBI" id="CHEBI:58866"/>
        <dbReference type="EC" id="4.1.1.48"/>
    </reaction>
</comment>
<keyword evidence="9" id="KW-0822">Tryptophan biosynthesis</keyword>
<evidence type="ECO:0000256" key="8">
    <source>
        <dbReference type="ARBA" id="ARBA00022776"/>
    </source>
</evidence>
<dbReference type="Pfam" id="PF00218">
    <property type="entry name" value="IGPS"/>
    <property type="match status" value="1"/>
</dbReference>
<dbReference type="InterPro" id="IPR013785">
    <property type="entry name" value="Aldolase_TIM"/>
</dbReference>
<evidence type="ECO:0000256" key="13">
    <source>
        <dbReference type="ARBA" id="ARBA00023242"/>
    </source>
</evidence>
<feature type="compositionally biased region" description="Basic and acidic residues" evidence="16">
    <location>
        <begin position="1944"/>
        <end position="1957"/>
    </location>
</feature>
<evidence type="ECO:0000256" key="7">
    <source>
        <dbReference type="ARBA" id="ARBA00022763"/>
    </source>
</evidence>
<feature type="region of interest" description="Disordered" evidence="16">
    <location>
        <begin position="1597"/>
        <end position="1668"/>
    </location>
</feature>
<keyword evidence="19" id="KW-1185">Reference proteome</keyword>
<evidence type="ECO:0000256" key="9">
    <source>
        <dbReference type="ARBA" id="ARBA00022822"/>
    </source>
</evidence>
<dbReference type="SUPFAM" id="SSF51366">
    <property type="entry name" value="Ribulose-phoshate binding barrel"/>
    <property type="match status" value="1"/>
</dbReference>
<dbReference type="CDD" id="cd20404">
    <property type="entry name" value="Tudor_Agenet_AtEML-like"/>
    <property type="match status" value="1"/>
</dbReference>
<feature type="coiled-coil region" evidence="15">
    <location>
        <begin position="888"/>
        <end position="915"/>
    </location>
</feature>
<organism evidence="18 19">
    <name type="scientific">Musa troglodytarum</name>
    <name type="common">fe'i banana</name>
    <dbReference type="NCBI Taxonomy" id="320322"/>
    <lineage>
        <taxon>Eukaryota</taxon>
        <taxon>Viridiplantae</taxon>
        <taxon>Streptophyta</taxon>
        <taxon>Embryophyta</taxon>
        <taxon>Tracheophyta</taxon>
        <taxon>Spermatophyta</taxon>
        <taxon>Magnoliopsida</taxon>
        <taxon>Liliopsida</taxon>
        <taxon>Zingiberales</taxon>
        <taxon>Musaceae</taxon>
        <taxon>Musa</taxon>
    </lineage>
</organism>
<keyword evidence="13" id="KW-0539">Nucleus</keyword>
<dbReference type="EMBL" id="CP097505">
    <property type="protein sequence ID" value="URD93844.1"/>
    <property type="molecule type" value="Genomic_DNA"/>
</dbReference>
<feature type="region of interest" description="Disordered" evidence="16">
    <location>
        <begin position="1851"/>
        <end position="1885"/>
    </location>
</feature>
<dbReference type="PROSITE" id="PS00614">
    <property type="entry name" value="IGPS"/>
    <property type="match status" value="1"/>
</dbReference>
<dbReference type="PANTHER" id="PTHR12663">
    <property type="entry name" value="ANDROGEN INDUCED INHIBITOR OF PROLIFERATION AS3 / PDS5-RELATED"/>
    <property type="match status" value="1"/>
</dbReference>
<evidence type="ECO:0000256" key="3">
    <source>
        <dbReference type="ARBA" id="ARBA00004696"/>
    </source>
</evidence>
<feature type="domain" description="Indole-3-glycerol phosphate synthase" evidence="17">
    <location>
        <begin position="132"/>
        <end position="378"/>
    </location>
</feature>
<feature type="region of interest" description="Disordered" evidence="16">
    <location>
        <begin position="1898"/>
        <end position="1983"/>
    </location>
</feature>
<dbReference type="Gene3D" id="3.20.20.70">
    <property type="entry name" value="Aldolase class I"/>
    <property type="match status" value="1"/>
</dbReference>
<dbReference type="InterPro" id="IPR011060">
    <property type="entry name" value="RibuloseP-bd_barrel"/>
</dbReference>
<dbReference type="InterPro" id="IPR015943">
    <property type="entry name" value="WD40/YVTN_repeat-like_dom_sf"/>
</dbReference>
<evidence type="ECO:0000256" key="6">
    <source>
        <dbReference type="ARBA" id="ARBA00022618"/>
    </source>
</evidence>
<dbReference type="GO" id="GO:0007064">
    <property type="term" value="P:mitotic sister chromatid cohesion"/>
    <property type="evidence" value="ECO:0007669"/>
    <property type="project" value="InterPro"/>
</dbReference>
<keyword evidence="15" id="KW-0175">Coiled coil</keyword>
<keyword evidence="10" id="KW-0057">Aromatic amino acid biosynthesis</keyword>
<feature type="region of interest" description="Disordered" evidence="16">
    <location>
        <begin position="1713"/>
        <end position="1754"/>
    </location>
</feature>
<evidence type="ECO:0000259" key="17">
    <source>
        <dbReference type="Pfam" id="PF00218"/>
    </source>
</evidence>
<dbReference type="InterPro" id="IPR039776">
    <property type="entry name" value="Pds5"/>
</dbReference>
<keyword evidence="5" id="KW-0028">Amino-acid biosynthesis</keyword>
<evidence type="ECO:0000256" key="10">
    <source>
        <dbReference type="ARBA" id="ARBA00023141"/>
    </source>
</evidence>
<dbReference type="PANTHER" id="PTHR12663:SF0">
    <property type="entry name" value="PRECOCIOUS DISSOCIATION OF SISTERS 5, ISOFORM A"/>
    <property type="match status" value="1"/>
</dbReference>
<dbReference type="InterPro" id="IPR001468">
    <property type="entry name" value="Indole-3-GlycerolPSynthase_CS"/>
</dbReference>
<dbReference type="Proteomes" id="UP001055439">
    <property type="component" value="Chromosome 3"/>
</dbReference>
<feature type="compositionally biased region" description="Basic and acidic residues" evidence="16">
    <location>
        <begin position="1726"/>
        <end position="1739"/>
    </location>
</feature>
<feature type="region of interest" description="Disordered" evidence="16">
    <location>
        <begin position="1544"/>
        <end position="1563"/>
    </location>
</feature>
<dbReference type="GO" id="GO:0005634">
    <property type="term" value="C:nucleus"/>
    <property type="evidence" value="ECO:0007669"/>
    <property type="project" value="UniProtKB-SubCell"/>
</dbReference>
<keyword evidence="6" id="KW-0132">Cell division</keyword>
<name>A0A9E7FCL1_9LILI</name>
<dbReference type="Gene3D" id="2.30.30.140">
    <property type="match status" value="1"/>
</dbReference>
<feature type="compositionally biased region" description="Basic and acidic residues" evidence="16">
    <location>
        <begin position="1607"/>
        <end position="1620"/>
    </location>
</feature>
<dbReference type="SUPFAM" id="SSF48371">
    <property type="entry name" value="ARM repeat"/>
    <property type="match status" value="1"/>
</dbReference>
<evidence type="ECO:0000313" key="18">
    <source>
        <dbReference type="EMBL" id="URD93844.1"/>
    </source>
</evidence>
<accession>A0A9E7FCL1</accession>
<evidence type="ECO:0000256" key="2">
    <source>
        <dbReference type="ARBA" id="ARBA00004123"/>
    </source>
</evidence>
<gene>
    <name evidence="18" type="ORF">MUK42_00444</name>
</gene>
<keyword evidence="11" id="KW-0234">DNA repair</keyword>
<feature type="compositionally biased region" description="Basic residues" evidence="16">
    <location>
        <begin position="1864"/>
        <end position="1878"/>
    </location>
</feature>
<evidence type="ECO:0000256" key="15">
    <source>
        <dbReference type="SAM" id="Coils"/>
    </source>
</evidence>
<evidence type="ECO:0000256" key="1">
    <source>
        <dbReference type="ARBA" id="ARBA00001633"/>
    </source>
</evidence>
<dbReference type="Pfam" id="PF00400">
    <property type="entry name" value="WD40"/>
    <property type="match status" value="2"/>
</dbReference>
<keyword evidence="14" id="KW-0131">Cell cycle</keyword>
<evidence type="ECO:0000256" key="5">
    <source>
        <dbReference type="ARBA" id="ARBA00022605"/>
    </source>
</evidence>
<dbReference type="OrthoDB" id="200660at2759"/>
<evidence type="ECO:0000256" key="11">
    <source>
        <dbReference type="ARBA" id="ARBA00023204"/>
    </source>
</evidence>
<dbReference type="GO" id="GO:0000785">
    <property type="term" value="C:chromatin"/>
    <property type="evidence" value="ECO:0007669"/>
    <property type="project" value="TreeGrafter"/>
</dbReference>
<dbReference type="InterPro" id="IPR013798">
    <property type="entry name" value="Indole-3-glycerol_P_synth_dom"/>
</dbReference>
<dbReference type="SUPFAM" id="SSF63748">
    <property type="entry name" value="Tudor/PWWP/MBT"/>
    <property type="match status" value="1"/>
</dbReference>
<evidence type="ECO:0000313" key="19">
    <source>
        <dbReference type="Proteomes" id="UP001055439"/>
    </source>
</evidence>
<dbReference type="CDD" id="cd19953">
    <property type="entry name" value="PDS5"/>
    <property type="match status" value="1"/>
</dbReference>
<comment type="pathway">
    <text evidence="3">Amino-acid biosynthesis; L-tryptophan biosynthesis; L-tryptophan from chorismate: step 4/5.</text>
</comment>
<evidence type="ECO:0000256" key="14">
    <source>
        <dbReference type="ARBA" id="ARBA00023306"/>
    </source>
</evidence>
<comment type="subcellular location">
    <subcellularLocation>
        <location evidence="2">Nucleus</location>
    </subcellularLocation>
</comment>
<evidence type="ECO:0000256" key="4">
    <source>
        <dbReference type="ARBA" id="ARBA00012362"/>
    </source>
</evidence>
<protein>
    <recommendedName>
        <fullName evidence="4">indole-3-glycerol-phosphate synthase</fullName>
        <ecNumber evidence="4">4.1.1.48</ecNumber>
    </recommendedName>
</protein>
<dbReference type="SUPFAM" id="SSF50998">
    <property type="entry name" value="Quinoprotein alcohol dehydrogenase-like"/>
    <property type="match status" value="1"/>
</dbReference>
<feature type="compositionally biased region" description="Basic residues" evidence="16">
    <location>
        <begin position="1546"/>
        <end position="1556"/>
    </location>
</feature>
<dbReference type="EC" id="4.1.1.48" evidence="4"/>
<dbReference type="InterPro" id="IPR011989">
    <property type="entry name" value="ARM-like"/>
</dbReference>